<reference evidence="1" key="1">
    <citation type="submission" date="2021-01" db="EMBL/GenBank/DDBJ databases">
        <authorList>
            <person name="Sun Q."/>
        </authorList>
    </citation>
    <scope>NUCLEOTIDE SEQUENCE</scope>
    <source>
        <strain evidence="1">YIM B02566</strain>
    </source>
</reference>
<keyword evidence="2" id="KW-1185">Reference proteome</keyword>
<evidence type="ECO:0000313" key="1">
    <source>
        <dbReference type="EMBL" id="MBK1869445.1"/>
    </source>
</evidence>
<organism evidence="1 2">
    <name type="scientific">Taklimakanibacter albus</name>
    <dbReference type="NCBI Taxonomy" id="2800327"/>
    <lineage>
        <taxon>Bacteria</taxon>
        <taxon>Pseudomonadati</taxon>
        <taxon>Pseudomonadota</taxon>
        <taxon>Alphaproteobacteria</taxon>
        <taxon>Hyphomicrobiales</taxon>
        <taxon>Aestuariivirgaceae</taxon>
        <taxon>Taklimakanibacter</taxon>
    </lineage>
</organism>
<comment type="caution">
    <text evidence="1">The sequence shown here is derived from an EMBL/GenBank/DDBJ whole genome shotgun (WGS) entry which is preliminary data.</text>
</comment>
<proteinExistence type="predicted"/>
<gene>
    <name evidence="1" type="ORF">JHL16_24000</name>
</gene>
<accession>A0ACC5R9Z1</accession>
<name>A0ACC5R9Z1_9HYPH</name>
<dbReference type="Proteomes" id="UP000616151">
    <property type="component" value="Unassembled WGS sequence"/>
</dbReference>
<sequence length="358" mass="39597">MVQDIDRQSAFSGTRPAADEIDAGRLASYLNHNIAGFRGSLTLARFKGGQSNPTYLVTAESGRYVLRRKPPGKLLPSAHAIEREYRVTTALARVDFPVARPLHYCTDTSVIGTEFYLMEHVEGRVYWEPWAPGLAPDERAELFGALNRTIARLHRLDPGELKLAEFGKGEGYVARQIKRWSEQYRASASEPIPEMDRLIAWLPQACPTQSATAIVHGDFRLDNCIIAAGKPDVAAVLDWELATLGDPLADYTYHLMMWWMPRSARGGGVGSLLGHEKDPGIPAIEAYIEDYCTLTGRDGIPDLDVYLAYNFFRIAAILQGIIGRVRDGTAANRNAALMASEVRPLAETAWHFARRAGA</sequence>
<evidence type="ECO:0000313" key="2">
    <source>
        <dbReference type="Proteomes" id="UP000616151"/>
    </source>
</evidence>
<protein>
    <submittedName>
        <fullName evidence="1">Phosphotransferase family protein</fullName>
    </submittedName>
</protein>
<dbReference type="EMBL" id="JAENHL010000008">
    <property type="protein sequence ID" value="MBK1869445.1"/>
    <property type="molecule type" value="Genomic_DNA"/>
</dbReference>